<dbReference type="GO" id="GO:0005544">
    <property type="term" value="F:calcium-dependent phospholipid binding"/>
    <property type="evidence" value="ECO:0007669"/>
    <property type="project" value="TreeGrafter"/>
</dbReference>
<dbReference type="SUPFAM" id="SSF52151">
    <property type="entry name" value="FabD/lysophospholipase-like"/>
    <property type="match status" value="1"/>
</dbReference>
<dbReference type="SMART" id="SM00022">
    <property type="entry name" value="PLAc"/>
    <property type="match status" value="1"/>
</dbReference>
<dbReference type="Proteomes" id="UP000014500">
    <property type="component" value="Unassembled WGS sequence"/>
</dbReference>
<organism evidence="5 6">
    <name type="scientific">Strigamia maritima</name>
    <name type="common">European centipede</name>
    <name type="synonym">Geophilus maritimus</name>
    <dbReference type="NCBI Taxonomy" id="126957"/>
    <lineage>
        <taxon>Eukaryota</taxon>
        <taxon>Metazoa</taxon>
        <taxon>Ecdysozoa</taxon>
        <taxon>Arthropoda</taxon>
        <taxon>Myriapoda</taxon>
        <taxon>Chilopoda</taxon>
        <taxon>Pleurostigmophora</taxon>
        <taxon>Geophilomorpha</taxon>
        <taxon>Linotaeniidae</taxon>
        <taxon>Strigamia</taxon>
    </lineage>
</organism>
<keyword evidence="3" id="KW-0442">Lipid degradation</keyword>
<dbReference type="PANTHER" id="PTHR10728:SF40">
    <property type="entry name" value="PATATIN FAMILY PROTEIN"/>
    <property type="match status" value="1"/>
</dbReference>
<accession>T1IVL3</accession>
<name>T1IVL3_STRMM</name>
<feature type="domain" description="PLA2c" evidence="4">
    <location>
        <begin position="57"/>
        <end position="667"/>
    </location>
</feature>
<evidence type="ECO:0000256" key="1">
    <source>
        <dbReference type="ARBA" id="ARBA00022801"/>
    </source>
</evidence>
<reference evidence="6" key="1">
    <citation type="submission" date="2011-05" db="EMBL/GenBank/DDBJ databases">
        <authorList>
            <person name="Richards S.R."/>
            <person name="Qu J."/>
            <person name="Jiang H."/>
            <person name="Jhangiani S.N."/>
            <person name="Agravi P."/>
            <person name="Goodspeed R."/>
            <person name="Gross S."/>
            <person name="Mandapat C."/>
            <person name="Jackson L."/>
            <person name="Mathew T."/>
            <person name="Pu L."/>
            <person name="Thornton R."/>
            <person name="Saada N."/>
            <person name="Wilczek-Boney K.B."/>
            <person name="Lee S."/>
            <person name="Kovar C."/>
            <person name="Wu Y."/>
            <person name="Scherer S.E."/>
            <person name="Worley K.C."/>
            <person name="Muzny D.M."/>
            <person name="Gibbs R."/>
        </authorList>
    </citation>
    <scope>NUCLEOTIDE SEQUENCE</scope>
    <source>
        <strain evidence="6">Brora</strain>
    </source>
</reference>
<keyword evidence="2 3" id="KW-0443">Lipid metabolism</keyword>
<dbReference type="GO" id="GO:0005829">
    <property type="term" value="C:cytosol"/>
    <property type="evidence" value="ECO:0007669"/>
    <property type="project" value="TreeGrafter"/>
</dbReference>
<dbReference type="InterPro" id="IPR016035">
    <property type="entry name" value="Acyl_Trfase/lysoPLipase"/>
</dbReference>
<dbReference type="InterPro" id="IPR002642">
    <property type="entry name" value="LysoPLipase_cat_dom"/>
</dbReference>
<dbReference type="GO" id="GO:0047498">
    <property type="term" value="F:calcium-dependent phospholipase A2 activity"/>
    <property type="evidence" value="ECO:0007669"/>
    <property type="project" value="TreeGrafter"/>
</dbReference>
<evidence type="ECO:0000259" key="4">
    <source>
        <dbReference type="PROSITE" id="PS51210"/>
    </source>
</evidence>
<protein>
    <recommendedName>
        <fullName evidence="4">PLA2c domain-containing protein</fullName>
    </recommendedName>
</protein>
<dbReference type="PhylomeDB" id="T1IVL3"/>
<dbReference type="PANTHER" id="PTHR10728">
    <property type="entry name" value="CYTOSOLIC PHOSPHOLIPASE A2"/>
    <property type="match status" value="1"/>
</dbReference>
<dbReference type="STRING" id="126957.T1IVL3"/>
<sequence length="702" mass="80487">MDDKNCNLEITLRDANYTIDETLGVKEYDLSQLELNQEKHVVITFANSSQVSFTLLLKHDTTPDLRYSLALCDQEKAFLHTRQKIVYDGLNRLLGQNGPRELDEVPVIGMLGSGGGFRAMVAFSGVFTALSNTGILDCVTYVSGLSGSAWFLSTLYSHPDFPLKSPGELQNELKDSINHSPLSLVSPKSLYRYMGAIYTKHRRGQHVSFTDFFGHLLGDTLLKKRKDCKLSDQRAKVTNGSAPLPLYTCLHVKKNVMAKVYQEWIEFSPFEVGIAKYGTFMRSDIFGCKLYLGRLIKDYGEFPLHYLQGIWGSAFCILFKQLIQENGRKDLAQIMRENDSKCDEAELDQELEQFKVVQEDGQSESEEDETEAEITFKAHQHPRRLSETVRKNTQKSLWKGMIENFFNNSWFDTYDGRAGMIHNPLRGLRLNYLYPISPFSPTTATDDVDFKGNNEALPTEQKKLYLVDGGLTFNSPYPLLLRPQRGIDLFLSFDFSARPSDSTPPFKELLLAEKWAIHNNINFPPIKEQASVYAKEKRIRECYIFKHPTDPYCPIILHFVITNNKYRDYKAPGVKRSTEQELKEADFSVFDDPTDPYSLFNFNYTSELFDRLSKLMEFNTLESLQTVKDIISEIIVKKRTNRPVPVITLGDVARLKMRFHAKDAFSKLRAYVRSFSRDEMGNRDVKETENDMNKLTLKGNKS</sequence>
<dbReference type="eggNOG" id="KOG1325">
    <property type="taxonomic scope" value="Eukaryota"/>
</dbReference>
<evidence type="ECO:0000256" key="2">
    <source>
        <dbReference type="ARBA" id="ARBA00023098"/>
    </source>
</evidence>
<keyword evidence="6" id="KW-1185">Reference proteome</keyword>
<evidence type="ECO:0000313" key="6">
    <source>
        <dbReference type="Proteomes" id="UP000014500"/>
    </source>
</evidence>
<dbReference type="HOGENOM" id="CLU_011663_1_1_1"/>
<dbReference type="PROSITE" id="PS51210">
    <property type="entry name" value="PLA2C"/>
    <property type="match status" value="1"/>
</dbReference>
<reference evidence="5" key="2">
    <citation type="submission" date="2015-02" db="UniProtKB">
        <authorList>
            <consortium name="EnsemblMetazoa"/>
        </authorList>
    </citation>
    <scope>IDENTIFICATION</scope>
</reference>
<dbReference type="GO" id="GO:0005509">
    <property type="term" value="F:calcium ion binding"/>
    <property type="evidence" value="ECO:0007669"/>
    <property type="project" value="TreeGrafter"/>
</dbReference>
<proteinExistence type="predicted"/>
<dbReference type="EnsemblMetazoa" id="SMAR005214-RA">
    <property type="protein sequence ID" value="SMAR005214-PA"/>
    <property type="gene ID" value="SMAR005214"/>
</dbReference>
<dbReference type="EMBL" id="AFFK01019724">
    <property type="status" value="NOT_ANNOTATED_CDS"/>
    <property type="molecule type" value="Genomic_DNA"/>
</dbReference>
<evidence type="ECO:0000256" key="3">
    <source>
        <dbReference type="PROSITE-ProRule" id="PRU00555"/>
    </source>
</evidence>
<dbReference type="GO" id="GO:0046475">
    <property type="term" value="P:glycerophospholipid catabolic process"/>
    <property type="evidence" value="ECO:0007669"/>
    <property type="project" value="TreeGrafter"/>
</dbReference>
<evidence type="ECO:0000313" key="5">
    <source>
        <dbReference type="EnsemblMetazoa" id="SMAR005214-PA"/>
    </source>
</evidence>
<dbReference type="AlphaFoldDB" id="T1IVL3"/>
<dbReference type="Pfam" id="PF01735">
    <property type="entry name" value="PLA2_B"/>
    <property type="match status" value="2"/>
</dbReference>
<keyword evidence="1 3" id="KW-0378">Hydrolase</keyword>
<dbReference type="OMA" id="NQESWVQ"/>
<dbReference type="Gene3D" id="3.40.1090.10">
    <property type="entry name" value="Cytosolic phospholipase A2 catalytic domain"/>
    <property type="match status" value="1"/>
</dbReference>